<gene>
    <name evidence="6" type="ORF">E0W69_012025</name>
</gene>
<dbReference type="InterPro" id="IPR036052">
    <property type="entry name" value="TrpB-like_PALP_sf"/>
</dbReference>
<dbReference type="Proteomes" id="UP000292424">
    <property type="component" value="Chromosome"/>
</dbReference>
<comment type="cofactor">
    <cofactor evidence="1">
        <name>pyridoxal 5'-phosphate</name>
        <dbReference type="ChEBI" id="CHEBI:597326"/>
    </cofactor>
</comment>
<keyword evidence="7" id="KW-1185">Reference proteome</keyword>
<dbReference type="EMBL" id="CP044016">
    <property type="protein sequence ID" value="QES89358.1"/>
    <property type="molecule type" value="Genomic_DNA"/>
</dbReference>
<evidence type="ECO:0000313" key="7">
    <source>
        <dbReference type="Proteomes" id="UP000292424"/>
    </source>
</evidence>
<dbReference type="KEGG" id="arac:E0W69_012025"/>
<dbReference type="PANTHER" id="PTHR43780:SF2">
    <property type="entry name" value="1-AMINOCYCLOPROPANE-1-CARBOXYLATE DEAMINASE-RELATED"/>
    <property type="match status" value="1"/>
</dbReference>
<sequence length="296" mass="33313">MDELLKYLQWGKVDIQSIVIDGYEIDVLRLDKLDPLISGNKWFKLKYFLSEYFLSNKNVFATFGGAYSNHIAATARAGKELGITTVGCIRGEKPKKYSPTLLQAEKDGMQFQFVSRENYQNKEEIVDAFPEYYWVPEGGFGSIGAKGAQDIWQFLPQNESYTDIFLAMGTGTTVAGIVNGSPSLGKVHAVNVLKNNYSINDELASMLHQNKSQNLVIENEFHFGGYAKKTPELLAFINKIYEDFQLPLDFVYTGKAFYALFTYCLKKQFSNGSKILFIHTGGLQGNNSLSKDVLKF</sequence>
<accession>A0A5P2G3P3</accession>
<keyword evidence="3 5" id="KW-0663">Pyridoxal phosphate</keyword>
<evidence type="ECO:0000313" key="6">
    <source>
        <dbReference type="EMBL" id="QES89358.1"/>
    </source>
</evidence>
<evidence type="ECO:0000256" key="5">
    <source>
        <dbReference type="PIRSR" id="PIRSR006278-2"/>
    </source>
</evidence>
<feature type="modified residue" description="N6-(pyridoxal phosphate)lysine" evidence="5">
    <location>
        <position position="41"/>
    </location>
</feature>
<dbReference type="PANTHER" id="PTHR43780">
    <property type="entry name" value="1-AMINOCYCLOPROPANE-1-CARBOXYLATE DEAMINASE-RELATED"/>
    <property type="match status" value="1"/>
</dbReference>
<dbReference type="PIRSF" id="PIRSF006278">
    <property type="entry name" value="ACCD_DCysDesulf"/>
    <property type="match status" value="1"/>
</dbReference>
<reference evidence="6 7" key="1">
    <citation type="submission" date="2019-09" db="EMBL/GenBank/DDBJ databases">
        <title>Complete genome sequence of Arachidicoccus sp. B3-10 isolated from apple orchard soil.</title>
        <authorList>
            <person name="Kim H.S."/>
            <person name="Han K.-I."/>
            <person name="Suh M.K."/>
            <person name="Lee K.C."/>
            <person name="Eom M.K."/>
            <person name="Kim J.-S."/>
            <person name="Kang S.W."/>
            <person name="Sin Y."/>
            <person name="Lee J.-S."/>
        </authorList>
    </citation>
    <scope>NUCLEOTIDE SEQUENCE [LARGE SCALE GENOMIC DNA]</scope>
    <source>
        <strain evidence="6 7">B3-10</strain>
    </source>
</reference>
<evidence type="ECO:0000256" key="1">
    <source>
        <dbReference type="ARBA" id="ARBA00001933"/>
    </source>
</evidence>
<proteinExistence type="inferred from homology"/>
<dbReference type="GO" id="GO:0019148">
    <property type="term" value="F:D-cysteine desulfhydrase activity"/>
    <property type="evidence" value="ECO:0007669"/>
    <property type="project" value="TreeGrafter"/>
</dbReference>
<protein>
    <submittedName>
        <fullName evidence="6">Pyridoxal-phosphate dependent enzyme</fullName>
    </submittedName>
</protein>
<dbReference type="OrthoDB" id="9801249at2"/>
<evidence type="ECO:0000256" key="4">
    <source>
        <dbReference type="PIRSR" id="PIRSR006278-1"/>
    </source>
</evidence>
<comment type="similarity">
    <text evidence="2">Belongs to the ACC deaminase/D-cysteine desulfhydrase family.</text>
</comment>
<evidence type="ECO:0000256" key="2">
    <source>
        <dbReference type="ARBA" id="ARBA00008639"/>
    </source>
</evidence>
<dbReference type="RefSeq" id="WP_131330303.1">
    <property type="nucleotide sequence ID" value="NZ_CP044016.1"/>
</dbReference>
<feature type="active site" description="Nucleophile" evidence="4">
    <location>
        <position position="68"/>
    </location>
</feature>
<dbReference type="InterPro" id="IPR027278">
    <property type="entry name" value="ACCD_DCysDesulf"/>
</dbReference>
<dbReference type="AlphaFoldDB" id="A0A5P2G3P3"/>
<organism evidence="6 7">
    <name type="scientific">Rhizosphaericola mali</name>
    <dbReference type="NCBI Taxonomy" id="2545455"/>
    <lineage>
        <taxon>Bacteria</taxon>
        <taxon>Pseudomonadati</taxon>
        <taxon>Bacteroidota</taxon>
        <taxon>Chitinophagia</taxon>
        <taxon>Chitinophagales</taxon>
        <taxon>Chitinophagaceae</taxon>
        <taxon>Rhizosphaericola</taxon>
    </lineage>
</organism>
<name>A0A5P2G3P3_9BACT</name>
<dbReference type="SUPFAM" id="SSF53686">
    <property type="entry name" value="Tryptophan synthase beta subunit-like PLP-dependent enzymes"/>
    <property type="match status" value="1"/>
</dbReference>
<dbReference type="Gene3D" id="3.40.50.1100">
    <property type="match status" value="2"/>
</dbReference>
<evidence type="ECO:0000256" key="3">
    <source>
        <dbReference type="ARBA" id="ARBA00022898"/>
    </source>
</evidence>